<sequence length="74" mass="8016">MSQPLEGRHPGTVQIARHFAYDHLPEHLQAVSRPCGDLAALMIAALPDGPELTAGLRKLLEAKDCFVRAALDKS</sequence>
<keyword evidence="2" id="KW-1185">Reference proteome</keyword>
<organism evidence="1 2">
    <name type="scientific">Sphaerimonospora thailandensis</name>
    <dbReference type="NCBI Taxonomy" id="795644"/>
    <lineage>
        <taxon>Bacteria</taxon>
        <taxon>Bacillati</taxon>
        <taxon>Actinomycetota</taxon>
        <taxon>Actinomycetes</taxon>
        <taxon>Streptosporangiales</taxon>
        <taxon>Streptosporangiaceae</taxon>
        <taxon>Sphaerimonospora</taxon>
    </lineage>
</organism>
<reference evidence="1" key="1">
    <citation type="submission" date="2021-01" db="EMBL/GenBank/DDBJ databases">
        <title>Whole genome shotgun sequence of Sphaerimonospora thailandensis NBRC 107569.</title>
        <authorList>
            <person name="Komaki H."/>
            <person name="Tamura T."/>
        </authorList>
    </citation>
    <scope>NUCLEOTIDE SEQUENCE</scope>
    <source>
        <strain evidence="1">NBRC 107569</strain>
    </source>
</reference>
<protein>
    <submittedName>
        <fullName evidence="1">Uncharacterized protein</fullName>
    </submittedName>
</protein>
<proteinExistence type="predicted"/>
<comment type="caution">
    <text evidence="1">The sequence shown here is derived from an EMBL/GenBank/DDBJ whole genome shotgun (WGS) entry which is preliminary data.</text>
</comment>
<dbReference type="EMBL" id="BOOG01000014">
    <property type="protein sequence ID" value="GIH69453.1"/>
    <property type="molecule type" value="Genomic_DNA"/>
</dbReference>
<accession>A0A8J3VYX7</accession>
<dbReference type="RefSeq" id="WP_204014025.1">
    <property type="nucleotide sequence ID" value="NZ_BOOG01000014.1"/>
</dbReference>
<gene>
    <name evidence="1" type="ORF">Mth01_17060</name>
</gene>
<name>A0A8J3VYX7_9ACTN</name>
<evidence type="ECO:0000313" key="1">
    <source>
        <dbReference type="EMBL" id="GIH69453.1"/>
    </source>
</evidence>
<dbReference type="Proteomes" id="UP000610966">
    <property type="component" value="Unassembled WGS sequence"/>
</dbReference>
<dbReference type="AlphaFoldDB" id="A0A8J3VYX7"/>
<evidence type="ECO:0000313" key="2">
    <source>
        <dbReference type="Proteomes" id="UP000610966"/>
    </source>
</evidence>